<organism evidence="1 2">
    <name type="scientific">Glutamicibacter ardleyensis</name>
    <dbReference type="NCBI Taxonomy" id="225894"/>
    <lineage>
        <taxon>Bacteria</taxon>
        <taxon>Bacillati</taxon>
        <taxon>Actinomycetota</taxon>
        <taxon>Actinomycetes</taxon>
        <taxon>Micrococcales</taxon>
        <taxon>Micrococcaceae</taxon>
        <taxon>Glutamicibacter</taxon>
    </lineage>
</organism>
<gene>
    <name evidence="1" type="ORF">GCM10007173_36920</name>
</gene>
<proteinExistence type="predicted"/>
<dbReference type="EMBL" id="BMKX01000015">
    <property type="protein sequence ID" value="GGJ74556.1"/>
    <property type="molecule type" value="Genomic_DNA"/>
</dbReference>
<accession>A0ABQ2DVA1</accession>
<evidence type="ECO:0000313" key="2">
    <source>
        <dbReference type="Proteomes" id="UP000606115"/>
    </source>
</evidence>
<reference evidence="2" key="1">
    <citation type="journal article" date="2019" name="Int. J. Syst. Evol. Microbiol.">
        <title>The Global Catalogue of Microorganisms (GCM) 10K type strain sequencing project: providing services to taxonomists for standard genome sequencing and annotation.</title>
        <authorList>
            <consortium name="The Broad Institute Genomics Platform"/>
            <consortium name="The Broad Institute Genome Sequencing Center for Infectious Disease"/>
            <person name="Wu L."/>
            <person name="Ma J."/>
        </authorList>
    </citation>
    <scope>NUCLEOTIDE SEQUENCE [LARGE SCALE GENOMIC DNA]</scope>
    <source>
        <strain evidence="2">CGMCC 1.3685</strain>
    </source>
</reference>
<evidence type="ECO:0000313" key="1">
    <source>
        <dbReference type="EMBL" id="GGJ74556.1"/>
    </source>
</evidence>
<sequence>MSRMDGRVILHPKGSGKPSATFDVSWLEYPKKDRAKQAVEVVGRWARAKYRGDTVVVEAGSIAVDGDQGVGHLHVNGHEIADFSAVVVPVPVPAASFFGGGR</sequence>
<protein>
    <submittedName>
        <fullName evidence="1">Uncharacterized protein</fullName>
    </submittedName>
</protein>
<keyword evidence="2" id="KW-1185">Reference proteome</keyword>
<dbReference type="Proteomes" id="UP000606115">
    <property type="component" value="Unassembled WGS sequence"/>
</dbReference>
<dbReference type="GeneID" id="303306014"/>
<name>A0ABQ2DVA1_9MICC</name>
<dbReference type="RefSeq" id="WP_188687488.1">
    <property type="nucleotide sequence ID" value="NZ_BMKX01000015.1"/>
</dbReference>
<comment type="caution">
    <text evidence="1">The sequence shown here is derived from an EMBL/GenBank/DDBJ whole genome shotgun (WGS) entry which is preliminary data.</text>
</comment>